<protein>
    <submittedName>
        <fullName evidence="3">Type IV pilus assembly protein PilN</fullName>
    </submittedName>
</protein>
<dbReference type="STRING" id="381306.AN478_02000"/>
<proteinExistence type="predicted"/>
<keyword evidence="2" id="KW-0812">Transmembrane</keyword>
<name>A0A0P9EFX4_9GAMM</name>
<keyword evidence="1" id="KW-0175">Coiled coil</keyword>
<dbReference type="EMBL" id="FMUN01000004">
    <property type="protein sequence ID" value="SCY25126.1"/>
    <property type="molecule type" value="Genomic_DNA"/>
</dbReference>
<evidence type="ECO:0000256" key="2">
    <source>
        <dbReference type="SAM" id="Phobius"/>
    </source>
</evidence>
<dbReference type="OrthoDB" id="5296173at2"/>
<dbReference type="InterPro" id="IPR007813">
    <property type="entry name" value="PilN"/>
</dbReference>
<keyword evidence="4" id="KW-1185">Reference proteome</keyword>
<sequence length="190" mass="21298">MIRINLLPYREQRRKLQLMRDGLGAGIFLVIVLGLLAATYFHLQKVESQHKARVEYMQAALADIRDKLDEVDQLKEQRRELMSKLKQIRKLQKGRDLSVRLFENLGGAVPKEVSLSSVQQTEKGLQLEGTARTNNDISSFMRRLEASALFTDPDLEVITGGNRDGGSVKSFKMGVKLVEPGDGETDGKKG</sequence>
<dbReference type="AlphaFoldDB" id="A0A0P9EFX4"/>
<feature type="transmembrane region" description="Helical" evidence="2">
    <location>
        <begin position="21"/>
        <end position="43"/>
    </location>
</feature>
<dbReference type="Pfam" id="PF05137">
    <property type="entry name" value="PilN"/>
    <property type="match status" value="1"/>
</dbReference>
<dbReference type="Proteomes" id="UP000183104">
    <property type="component" value="Unassembled WGS sequence"/>
</dbReference>
<dbReference type="InterPro" id="IPR052534">
    <property type="entry name" value="Extracell_DNA_Util/SecSys_Comp"/>
</dbReference>
<dbReference type="PANTHER" id="PTHR40278">
    <property type="entry name" value="DNA UTILIZATION PROTEIN HOFN"/>
    <property type="match status" value="1"/>
</dbReference>
<keyword evidence="2" id="KW-1133">Transmembrane helix</keyword>
<accession>A0A0P9EFX4</accession>
<evidence type="ECO:0000256" key="1">
    <source>
        <dbReference type="SAM" id="Coils"/>
    </source>
</evidence>
<dbReference type="RefSeq" id="WP_054964950.1">
    <property type="nucleotide sequence ID" value="NZ_FMUN01000004.1"/>
</dbReference>
<feature type="coiled-coil region" evidence="1">
    <location>
        <begin position="57"/>
        <end position="94"/>
    </location>
</feature>
<evidence type="ECO:0000313" key="3">
    <source>
        <dbReference type="EMBL" id="SCY25126.1"/>
    </source>
</evidence>
<dbReference type="InterPro" id="IPR027267">
    <property type="entry name" value="AH/BAR_dom_sf"/>
</dbReference>
<dbReference type="Gene3D" id="1.20.1270.60">
    <property type="entry name" value="Arfaptin homology (AH) domain/BAR domain"/>
    <property type="match status" value="1"/>
</dbReference>
<reference evidence="4" key="1">
    <citation type="submission" date="2016-10" db="EMBL/GenBank/DDBJ databases">
        <authorList>
            <person name="Varghese N."/>
        </authorList>
    </citation>
    <scope>NUCLEOTIDE SEQUENCE [LARGE SCALE GENOMIC DNA]</scope>
    <source>
        <strain evidence="4">HL 19</strain>
    </source>
</reference>
<organism evidence="3 4">
    <name type="scientific">Thiohalorhabdus denitrificans</name>
    <dbReference type="NCBI Taxonomy" id="381306"/>
    <lineage>
        <taxon>Bacteria</taxon>
        <taxon>Pseudomonadati</taxon>
        <taxon>Pseudomonadota</taxon>
        <taxon>Gammaproteobacteria</taxon>
        <taxon>Thiohalorhabdales</taxon>
        <taxon>Thiohalorhabdaceae</taxon>
        <taxon>Thiohalorhabdus</taxon>
    </lineage>
</organism>
<keyword evidence="2" id="KW-0472">Membrane</keyword>
<dbReference type="PATRIC" id="fig|381306.5.peg.1954"/>
<gene>
    <name evidence="3" type="ORF">SAMN05661077_1590</name>
</gene>
<dbReference type="PANTHER" id="PTHR40278:SF1">
    <property type="entry name" value="DNA UTILIZATION PROTEIN HOFN"/>
    <property type="match status" value="1"/>
</dbReference>
<evidence type="ECO:0000313" key="4">
    <source>
        <dbReference type="Proteomes" id="UP000183104"/>
    </source>
</evidence>